<sequence length="284" mass="30042">MEDALCAGTKKNCATVKAMLYDKHAWRGRSVPRLCERLSGAGGGRARSVRSGVKSAIPAVLVGSTGAVLLRKLLLQSTAEPFSSSAPPPAPGAPISNAAVAELANRASQIWARRPRRTPSPLPIDARAVAVVVARARLRGGCVQPTGLLRPSPLTATGSTPLTGCGSRSRTGHRQACRHHLPSDPTAQGLHCFTSRDRRFRRGHRRRGDRSPVHAASTIATASSASTLPSGYRPRHLLRPPSLCSRCSTPGPPLPPPPSRSLDGDVTHRRPPPASVHWPLGLPV</sequence>
<accession>A0A6G1D379</accession>
<feature type="region of interest" description="Disordered" evidence="1">
    <location>
        <begin position="200"/>
        <end position="284"/>
    </location>
</feature>
<name>A0A6G1D379_9ORYZ</name>
<dbReference type="AlphaFoldDB" id="A0A6G1D379"/>
<reference evidence="2 3" key="1">
    <citation type="submission" date="2019-11" db="EMBL/GenBank/DDBJ databases">
        <title>Whole genome sequence of Oryza granulata.</title>
        <authorList>
            <person name="Li W."/>
        </authorList>
    </citation>
    <scope>NUCLEOTIDE SEQUENCE [LARGE SCALE GENOMIC DNA]</scope>
    <source>
        <strain evidence="3">cv. Menghai</strain>
        <tissue evidence="2">Leaf</tissue>
    </source>
</reference>
<evidence type="ECO:0000256" key="1">
    <source>
        <dbReference type="SAM" id="MobiDB-lite"/>
    </source>
</evidence>
<dbReference type="EMBL" id="SPHZ02000007">
    <property type="protein sequence ID" value="KAF0906859.1"/>
    <property type="molecule type" value="Genomic_DNA"/>
</dbReference>
<evidence type="ECO:0000313" key="2">
    <source>
        <dbReference type="EMBL" id="KAF0906859.1"/>
    </source>
</evidence>
<organism evidence="2 3">
    <name type="scientific">Oryza meyeriana var. granulata</name>
    <dbReference type="NCBI Taxonomy" id="110450"/>
    <lineage>
        <taxon>Eukaryota</taxon>
        <taxon>Viridiplantae</taxon>
        <taxon>Streptophyta</taxon>
        <taxon>Embryophyta</taxon>
        <taxon>Tracheophyta</taxon>
        <taxon>Spermatophyta</taxon>
        <taxon>Magnoliopsida</taxon>
        <taxon>Liliopsida</taxon>
        <taxon>Poales</taxon>
        <taxon>Poaceae</taxon>
        <taxon>BOP clade</taxon>
        <taxon>Oryzoideae</taxon>
        <taxon>Oryzeae</taxon>
        <taxon>Oryzinae</taxon>
        <taxon>Oryza</taxon>
        <taxon>Oryza meyeriana</taxon>
    </lineage>
</organism>
<keyword evidence="3" id="KW-1185">Reference proteome</keyword>
<gene>
    <name evidence="2" type="ORF">E2562_013253</name>
</gene>
<feature type="compositionally biased region" description="Low complexity" evidence="1">
    <location>
        <begin position="215"/>
        <end position="227"/>
    </location>
</feature>
<evidence type="ECO:0000313" key="3">
    <source>
        <dbReference type="Proteomes" id="UP000479710"/>
    </source>
</evidence>
<protein>
    <submittedName>
        <fullName evidence="2">Uncharacterized protein</fullName>
    </submittedName>
</protein>
<dbReference type="Proteomes" id="UP000479710">
    <property type="component" value="Unassembled WGS sequence"/>
</dbReference>
<feature type="compositionally biased region" description="Pro residues" evidence="1">
    <location>
        <begin position="250"/>
        <end position="259"/>
    </location>
</feature>
<comment type="caution">
    <text evidence="2">The sequence shown here is derived from an EMBL/GenBank/DDBJ whole genome shotgun (WGS) entry which is preliminary data.</text>
</comment>
<proteinExistence type="predicted"/>